<dbReference type="InterPro" id="IPR005016">
    <property type="entry name" value="TDE1/TMS"/>
</dbReference>
<feature type="transmembrane region" description="Helical" evidence="7">
    <location>
        <begin position="645"/>
        <end position="670"/>
    </location>
</feature>
<feature type="compositionally biased region" description="Basic and acidic residues" evidence="6">
    <location>
        <begin position="1116"/>
        <end position="1135"/>
    </location>
</feature>
<keyword evidence="5 7" id="KW-0472">Membrane</keyword>
<comment type="subcellular location">
    <subcellularLocation>
        <location evidence="1">Membrane</location>
        <topology evidence="1">Multi-pass membrane protein</topology>
    </subcellularLocation>
</comment>
<evidence type="ECO:0000313" key="9">
    <source>
        <dbReference type="Proteomes" id="UP000553632"/>
    </source>
</evidence>
<protein>
    <submittedName>
        <fullName evidence="8">Serine incorporator 3</fullName>
    </submittedName>
</protein>
<accession>A0A7J6RMC8</accession>
<feature type="non-terminal residue" evidence="8">
    <location>
        <position position="1449"/>
    </location>
</feature>
<dbReference type="Pfam" id="PF03348">
    <property type="entry name" value="Serinc"/>
    <property type="match status" value="1"/>
</dbReference>
<dbReference type="SUPFAM" id="SSF50978">
    <property type="entry name" value="WD40 repeat-like"/>
    <property type="match status" value="1"/>
</dbReference>
<feature type="transmembrane region" description="Helical" evidence="7">
    <location>
        <begin position="788"/>
        <end position="810"/>
    </location>
</feature>
<feature type="transmembrane region" description="Helical" evidence="7">
    <location>
        <begin position="541"/>
        <end position="561"/>
    </location>
</feature>
<organism evidence="8 9">
    <name type="scientific">Perkinsus olseni</name>
    <name type="common">Perkinsus atlanticus</name>
    <dbReference type="NCBI Taxonomy" id="32597"/>
    <lineage>
        <taxon>Eukaryota</taxon>
        <taxon>Sar</taxon>
        <taxon>Alveolata</taxon>
        <taxon>Perkinsozoa</taxon>
        <taxon>Perkinsea</taxon>
        <taxon>Perkinsida</taxon>
        <taxon>Perkinsidae</taxon>
        <taxon>Perkinsus</taxon>
    </lineage>
</organism>
<dbReference type="EMBL" id="JABANO010024580">
    <property type="protein sequence ID" value="KAF4721667.1"/>
    <property type="molecule type" value="Genomic_DNA"/>
</dbReference>
<feature type="transmembrane region" description="Helical" evidence="7">
    <location>
        <begin position="682"/>
        <end position="700"/>
    </location>
</feature>
<feature type="region of interest" description="Disordered" evidence="6">
    <location>
        <begin position="945"/>
        <end position="1025"/>
    </location>
</feature>
<keyword evidence="3 7" id="KW-0812">Transmembrane</keyword>
<feature type="region of interest" description="Disordered" evidence="6">
    <location>
        <begin position="755"/>
        <end position="776"/>
    </location>
</feature>
<feature type="compositionally biased region" description="Acidic residues" evidence="6">
    <location>
        <begin position="1384"/>
        <end position="1394"/>
    </location>
</feature>
<feature type="transmembrane region" description="Helical" evidence="7">
    <location>
        <begin position="511"/>
        <end position="529"/>
    </location>
</feature>
<dbReference type="Proteomes" id="UP000553632">
    <property type="component" value="Unassembled WGS sequence"/>
</dbReference>
<evidence type="ECO:0000256" key="5">
    <source>
        <dbReference type="ARBA" id="ARBA00023136"/>
    </source>
</evidence>
<evidence type="ECO:0000256" key="2">
    <source>
        <dbReference type="ARBA" id="ARBA00006665"/>
    </source>
</evidence>
<gene>
    <name evidence="8" type="primary">SERINC3_2</name>
    <name evidence="8" type="ORF">FOZ63_018617</name>
</gene>
<feature type="transmembrane region" description="Helical" evidence="7">
    <location>
        <begin position="831"/>
        <end position="855"/>
    </location>
</feature>
<feature type="transmembrane region" description="Helical" evidence="7">
    <location>
        <begin position="417"/>
        <end position="436"/>
    </location>
</feature>
<evidence type="ECO:0000256" key="1">
    <source>
        <dbReference type="ARBA" id="ARBA00004141"/>
    </source>
</evidence>
<feature type="region of interest" description="Disordered" evidence="6">
    <location>
        <begin position="1095"/>
        <end position="1135"/>
    </location>
</feature>
<feature type="compositionally biased region" description="Basic residues" evidence="6">
    <location>
        <begin position="1001"/>
        <end position="1017"/>
    </location>
</feature>
<dbReference type="GO" id="GO:0016020">
    <property type="term" value="C:membrane"/>
    <property type="evidence" value="ECO:0007669"/>
    <property type="project" value="UniProtKB-SubCell"/>
</dbReference>
<dbReference type="Gene3D" id="2.130.10.10">
    <property type="entry name" value="YVTN repeat-like/Quinoprotein amine dehydrogenase"/>
    <property type="match status" value="1"/>
</dbReference>
<sequence length="1449" mass="156248">DELEIGGYHAVEFCGTDGVLGGSSPMGSEFPEGSTIAASAASSTYLAASVDESVIIWQVDCNNPGEAPELMFKIDDTPSYTLAWLGSTYLALGTLSPYTLLVDTRDNAQKKLMLAGVDEDDGSGSSSGSNRFILECAFDDSGSKRLAAITDSEPTDAYITVWMDPTARRPGKPIVLRANSEGGTPLQAQEMLRWMPGSDGDVLCAAYEGGLVVVWDLLSQSVLYRLPCIDAITAIAWQHQPYLRIHNGGGGDAAAPPLLVTMMLGRKCVVWSEGRVVSAFDLRCDDENAPGYIAWCPPDPSLPAYGNYLAASAGGNETPLIFDATPVVKEASRRFMTGVKQQQQQLVSSTIIIFLPGPACLIASRSVLTIFPHYYVHCHLTSAVSSTNRMGCCAITGIAAACCCCVGTSGNTESIKVVKGLAFLLQALAVLLMLVFRTTDPASWLNGVPGIKNCGNPGASGLTVAELEDIEQCYRDQLGYRFGTGAVIVFLIQCIFSLLGSTVGMAVTGSWWILKFLMVPGLGFLLILVPNSFFNTLIDVYTGILFIFIVLQLVVLLDFGYSWNDLWVSNAIEDQRGDMLNEKAGKKWYIALTSISVIMYLWFIAAFIWMFTLTGGSSTLNAVLSVTFVITILLVIFSWTEWAKAGALLPSAVVALYVTWLAYCSSLSNYAYQASPNAARQVIGYIVAAVVFIYMSTRVANPVLVRQDDTNIDDVAVATVQQEKRDSQNAATTAGKAGGDDDAVAKLANIDVGAAPVDGTAGQPDLEGGGRTQQTTTNVAEDSTSVSWWQVLFLNIVHLTGAMYLTVLSTKWISNPLTPADGRTASRQLDYWIQVTAMWTMLALFAWTLVAPVLFKNRNFSGTCVVVGVGRPRIRQGTGNIVHDNRPLMGVCYSSNSKKQQQSWWSRCVRVVSRRSRRQARADGEQSAPYHQYDRMVEERMVVVGKSTGRRQSVSRVKEVGAISPSPQARESSHTKAKKPNNSGQSKRTSNKERGGGSPKASRRSHPSPARGRRGKPRRGEGSAAVVEQEVMKIPWACCCSVITGPEWRADGGDESLSTFILCADRECQWRPVDEAGMSCQRRIAKLLLKNALPHFHQNEDQTTAATTGPPRRSGSKVDVRVLPPPREDEPREDARRCCSLLSASPEGSGGVRETFILCDDEKCQASGECGSVQHRVARALAGSVINRQMMGREDFHMVSTTSPPTAAAAEDRGKELARLLSVREDIEAQLVRAGKRLKVQGSGNGTDKPLGVGLNELLIEARKLTPTTIPPPYMTFTVDAGPQEALPVRSHVPFPTLDEFRTSSLFMHLIQQQQQQQQQQQAKKADSARRPPPKPAAPTEAHTAPPTSQPTPSGPSALLQASRMAAAAAAAADDLSSSSSESGSDDESSDDGLTDSSSSSSSISPSNAPIEAPTRHEPPADDDKKPTEVKPAASDDDDDDDEYAGEFD</sequence>
<feature type="compositionally biased region" description="Acidic residues" evidence="6">
    <location>
        <begin position="1435"/>
        <end position="1449"/>
    </location>
</feature>
<dbReference type="PANTHER" id="PTHR10383:SF9">
    <property type="entry name" value="SERINE INCORPORATOR, ISOFORM F"/>
    <property type="match status" value="1"/>
</dbReference>
<comment type="caution">
    <text evidence="8">The sequence shown here is derived from an EMBL/GenBank/DDBJ whole genome shotgun (WGS) entry which is preliminary data.</text>
</comment>
<feature type="region of interest" description="Disordered" evidence="6">
    <location>
        <begin position="1311"/>
        <end position="1449"/>
    </location>
</feature>
<feature type="compositionally biased region" description="Low complexity" evidence="6">
    <location>
        <begin position="1395"/>
        <end position="1409"/>
    </location>
</feature>
<feature type="compositionally biased region" description="Basic and acidic residues" evidence="6">
    <location>
        <begin position="1414"/>
        <end position="1429"/>
    </location>
</feature>
<feature type="compositionally biased region" description="Low complexity" evidence="6">
    <location>
        <begin position="1355"/>
        <end position="1383"/>
    </location>
</feature>
<feature type="transmembrane region" description="Helical" evidence="7">
    <location>
        <begin position="588"/>
        <end position="613"/>
    </location>
</feature>
<proteinExistence type="inferred from homology"/>
<feature type="transmembrane region" description="Helical" evidence="7">
    <location>
        <begin position="620"/>
        <end position="639"/>
    </location>
</feature>
<dbReference type="PANTHER" id="PTHR10383">
    <property type="entry name" value="SERINE INCORPORATOR"/>
    <property type="match status" value="1"/>
</dbReference>
<keyword evidence="4 7" id="KW-1133">Transmembrane helix</keyword>
<reference evidence="8 9" key="1">
    <citation type="submission" date="2020-04" db="EMBL/GenBank/DDBJ databases">
        <title>Perkinsus olseni comparative genomics.</title>
        <authorList>
            <person name="Bogema D.R."/>
        </authorList>
    </citation>
    <scope>NUCLEOTIDE SEQUENCE [LARGE SCALE GENOMIC DNA]</scope>
    <source>
        <strain evidence="8 9">ATCC PRA-207</strain>
    </source>
</reference>
<evidence type="ECO:0000256" key="7">
    <source>
        <dbReference type="SAM" id="Phobius"/>
    </source>
</evidence>
<name>A0A7J6RMC8_PEROL</name>
<evidence type="ECO:0000256" key="6">
    <source>
        <dbReference type="SAM" id="MobiDB-lite"/>
    </source>
</evidence>
<evidence type="ECO:0000256" key="3">
    <source>
        <dbReference type="ARBA" id="ARBA00022692"/>
    </source>
</evidence>
<comment type="similarity">
    <text evidence="2">Belongs to the TDE1 family.</text>
</comment>
<dbReference type="InterPro" id="IPR036322">
    <property type="entry name" value="WD40_repeat_dom_sf"/>
</dbReference>
<dbReference type="InterPro" id="IPR015943">
    <property type="entry name" value="WD40/YVTN_repeat-like_dom_sf"/>
</dbReference>
<feature type="compositionally biased region" description="Low complexity" evidence="6">
    <location>
        <begin position="1338"/>
        <end position="1347"/>
    </location>
</feature>
<evidence type="ECO:0000313" key="8">
    <source>
        <dbReference type="EMBL" id="KAF4721667.1"/>
    </source>
</evidence>
<evidence type="ECO:0000256" key="4">
    <source>
        <dbReference type="ARBA" id="ARBA00022989"/>
    </source>
</evidence>
<feature type="transmembrane region" description="Helical" evidence="7">
    <location>
        <begin position="478"/>
        <end position="499"/>
    </location>
</feature>
<feature type="compositionally biased region" description="Low complexity" evidence="6">
    <location>
        <begin position="1312"/>
        <end position="1323"/>
    </location>
</feature>
<keyword evidence="9" id="KW-1185">Reference proteome</keyword>